<sequence length="706" mass="77617">MYNYPSDQDSGRRRRKIANFLKAANEMRQSYFSVEGGEANGFGSFGEGAVVRSGNEEMMLFPSYARTSKRDSAVVKADVRGWIYTPHSGPHTRRQRLLIGIARQLTGLPAPPTPPAATGKVGGEPPSRSTSPSRQEEDLISFEAEQLVKRGEAEARNAQRGRYTEAPKKNTEDDGVYEAKIRDPSPIRSSARSVASSIHSGYSPPISPKLESFQSRSTWPLPSKLGPSELVTANEHLLNRLKPFMHTGLANASVNAMFYNDEDSQQFTAYTDAQGHFSFHVPLEFVPTHVKVLASDKLSCSEEVRIINRRGVSLISDIDDTIKHSGINQGPREIFRNAFIRDHGEMTIDGVREWYTTLHDMGVKMHYVSNSPWQMYPALATYFQLANLPEGSFHLKLYSGALAGIFEPVAERKKTSLNKIMRDFPERKFILVGDSGEADLEVYTDVALDNPGKVLGIFIRDVTRPVKTGYFDMSASPSPSRNNSRTRQKEELKEEEVDLIDFAEEKKNPPIPPNKPRALRSPSPELKRKPLPPPPRPRKPSTSVKVTAPSPLCQVTQTSPTEGRVTKPALPPRPGTAMSSLLPSATAVGGVFGGGGAIRDAASATASWATSKVSKAPPPPPPPRNKISTIRRGSSSSTLDELGSVPPSPTAEVSKKEYLWTQRLARARALLEHKGVVLKTWRVGSDVAHICVTLVEAELRAEEGVR</sequence>
<feature type="compositionally biased region" description="Low complexity" evidence="1">
    <location>
        <begin position="476"/>
        <end position="485"/>
    </location>
</feature>
<dbReference type="InterPro" id="IPR036412">
    <property type="entry name" value="HAD-like_sf"/>
</dbReference>
<dbReference type="PANTHER" id="PTHR28208:SF3">
    <property type="entry name" value="PHOSPHATIDATE PHOSPHATASE APP1"/>
    <property type="match status" value="1"/>
</dbReference>
<dbReference type="InterPro" id="IPR019236">
    <property type="entry name" value="APP1_cat"/>
</dbReference>
<feature type="region of interest" description="Disordered" evidence="1">
    <location>
        <begin position="470"/>
        <end position="581"/>
    </location>
</feature>
<feature type="compositionally biased region" description="Basic and acidic residues" evidence="1">
    <location>
        <begin position="146"/>
        <end position="175"/>
    </location>
</feature>
<organism evidence="3 4">
    <name type="scientific">Piedraia hortae CBS 480.64</name>
    <dbReference type="NCBI Taxonomy" id="1314780"/>
    <lineage>
        <taxon>Eukaryota</taxon>
        <taxon>Fungi</taxon>
        <taxon>Dikarya</taxon>
        <taxon>Ascomycota</taxon>
        <taxon>Pezizomycotina</taxon>
        <taxon>Dothideomycetes</taxon>
        <taxon>Dothideomycetidae</taxon>
        <taxon>Capnodiales</taxon>
        <taxon>Piedraiaceae</taxon>
        <taxon>Piedraia</taxon>
    </lineage>
</organism>
<dbReference type="GO" id="GO:0008195">
    <property type="term" value="F:phosphatidate phosphatase activity"/>
    <property type="evidence" value="ECO:0007669"/>
    <property type="project" value="InterPro"/>
</dbReference>
<feature type="region of interest" description="Disordered" evidence="1">
    <location>
        <begin position="106"/>
        <end position="175"/>
    </location>
</feature>
<dbReference type="Pfam" id="PF09949">
    <property type="entry name" value="APP1_cat"/>
    <property type="match status" value="1"/>
</dbReference>
<feature type="domain" description="Phosphatidate phosphatase APP1 catalytic" evidence="2">
    <location>
        <begin position="312"/>
        <end position="461"/>
    </location>
</feature>
<protein>
    <recommendedName>
        <fullName evidence="2">Phosphatidate phosphatase APP1 catalytic domain-containing protein</fullName>
    </recommendedName>
</protein>
<feature type="region of interest" description="Disordered" evidence="1">
    <location>
        <begin position="609"/>
        <end position="653"/>
    </location>
</feature>
<dbReference type="PANTHER" id="PTHR28208">
    <property type="entry name" value="PHOSPHATIDATE PHOSPHATASE APP1"/>
    <property type="match status" value="1"/>
</dbReference>
<dbReference type="InterPro" id="IPR052935">
    <property type="entry name" value="Mg2+_PAP"/>
</dbReference>
<evidence type="ECO:0000256" key="1">
    <source>
        <dbReference type="SAM" id="MobiDB-lite"/>
    </source>
</evidence>
<proteinExistence type="predicted"/>
<evidence type="ECO:0000259" key="2">
    <source>
        <dbReference type="Pfam" id="PF09949"/>
    </source>
</evidence>
<dbReference type="SUPFAM" id="SSF56784">
    <property type="entry name" value="HAD-like"/>
    <property type="match status" value="1"/>
</dbReference>
<dbReference type="OrthoDB" id="2117591at2759"/>
<dbReference type="PIRSF" id="PIRSF037464">
    <property type="entry name" value="UCP037464_APP1"/>
    <property type="match status" value="1"/>
</dbReference>
<evidence type="ECO:0000313" key="4">
    <source>
        <dbReference type="Proteomes" id="UP000799421"/>
    </source>
</evidence>
<dbReference type="Proteomes" id="UP000799421">
    <property type="component" value="Unassembled WGS sequence"/>
</dbReference>
<evidence type="ECO:0000313" key="3">
    <source>
        <dbReference type="EMBL" id="KAF2862540.1"/>
    </source>
</evidence>
<dbReference type="EMBL" id="MU005965">
    <property type="protein sequence ID" value="KAF2862540.1"/>
    <property type="molecule type" value="Genomic_DNA"/>
</dbReference>
<keyword evidence="4" id="KW-1185">Reference proteome</keyword>
<dbReference type="InterPro" id="IPR017210">
    <property type="entry name" value="APP1"/>
</dbReference>
<dbReference type="GO" id="GO:0030479">
    <property type="term" value="C:actin cortical patch"/>
    <property type="evidence" value="ECO:0007669"/>
    <property type="project" value="TreeGrafter"/>
</dbReference>
<name>A0A6A7C520_9PEZI</name>
<reference evidence="3" key="1">
    <citation type="journal article" date="2020" name="Stud. Mycol.">
        <title>101 Dothideomycetes genomes: a test case for predicting lifestyles and emergence of pathogens.</title>
        <authorList>
            <person name="Haridas S."/>
            <person name="Albert R."/>
            <person name="Binder M."/>
            <person name="Bloem J."/>
            <person name="Labutti K."/>
            <person name="Salamov A."/>
            <person name="Andreopoulos B."/>
            <person name="Baker S."/>
            <person name="Barry K."/>
            <person name="Bills G."/>
            <person name="Bluhm B."/>
            <person name="Cannon C."/>
            <person name="Castanera R."/>
            <person name="Culley D."/>
            <person name="Daum C."/>
            <person name="Ezra D."/>
            <person name="Gonzalez J."/>
            <person name="Henrissat B."/>
            <person name="Kuo A."/>
            <person name="Liang C."/>
            <person name="Lipzen A."/>
            <person name="Lutzoni F."/>
            <person name="Magnuson J."/>
            <person name="Mondo S."/>
            <person name="Nolan M."/>
            <person name="Ohm R."/>
            <person name="Pangilinan J."/>
            <person name="Park H.-J."/>
            <person name="Ramirez L."/>
            <person name="Alfaro M."/>
            <person name="Sun H."/>
            <person name="Tritt A."/>
            <person name="Yoshinaga Y."/>
            <person name="Zwiers L.-H."/>
            <person name="Turgeon B."/>
            <person name="Goodwin S."/>
            <person name="Spatafora J."/>
            <person name="Crous P."/>
            <person name="Grigoriev I."/>
        </authorList>
    </citation>
    <scope>NUCLEOTIDE SEQUENCE</scope>
    <source>
        <strain evidence="3">CBS 480.64</strain>
    </source>
</reference>
<dbReference type="AlphaFoldDB" id="A0A6A7C520"/>
<accession>A0A6A7C520</accession>
<feature type="compositionally biased region" description="Low complexity" evidence="1">
    <location>
        <begin position="627"/>
        <end position="638"/>
    </location>
</feature>
<feature type="compositionally biased region" description="Acidic residues" evidence="1">
    <location>
        <begin position="493"/>
        <end position="502"/>
    </location>
</feature>
<gene>
    <name evidence="3" type="ORF">K470DRAFT_255824</name>
</gene>